<evidence type="ECO:0000313" key="2">
    <source>
        <dbReference type="EMBL" id="MFD2610776.1"/>
    </source>
</evidence>
<gene>
    <name evidence="2" type="ORF">ACFSR9_15245</name>
</gene>
<proteinExistence type="predicted"/>
<reference evidence="3" key="1">
    <citation type="journal article" date="2019" name="Int. J. Syst. Evol. Microbiol.">
        <title>The Global Catalogue of Microorganisms (GCM) 10K type strain sequencing project: providing services to taxonomists for standard genome sequencing and annotation.</title>
        <authorList>
            <consortium name="The Broad Institute Genomics Platform"/>
            <consortium name="The Broad Institute Genome Sequencing Center for Infectious Disease"/>
            <person name="Wu L."/>
            <person name="Ma J."/>
        </authorList>
    </citation>
    <scope>NUCLEOTIDE SEQUENCE [LARGE SCALE GENOMIC DNA]</scope>
    <source>
        <strain evidence="3">KCTC 33842</strain>
    </source>
</reference>
<accession>A0ABW5P6C8</accession>
<dbReference type="EMBL" id="JBHUMK010000079">
    <property type="protein sequence ID" value="MFD2610776.1"/>
    <property type="molecule type" value="Genomic_DNA"/>
</dbReference>
<dbReference type="RefSeq" id="WP_386847177.1">
    <property type="nucleotide sequence ID" value="NZ_JBHUMK010000079.1"/>
</dbReference>
<protein>
    <submittedName>
        <fullName evidence="2">Uncharacterized protein</fullName>
    </submittedName>
</protein>
<evidence type="ECO:0000313" key="3">
    <source>
        <dbReference type="Proteomes" id="UP001597475"/>
    </source>
</evidence>
<feature type="transmembrane region" description="Helical" evidence="1">
    <location>
        <begin position="89"/>
        <end position="110"/>
    </location>
</feature>
<dbReference type="Proteomes" id="UP001597475">
    <property type="component" value="Unassembled WGS sequence"/>
</dbReference>
<name>A0ABW5P6C8_9DEIO</name>
<evidence type="ECO:0000256" key="1">
    <source>
        <dbReference type="SAM" id="Phobius"/>
    </source>
</evidence>
<sequence length="123" mass="13318">MPPANIKFTPSITTRPPTYTRSALTLFAGLCLAALSGKTDMNAAARDRCVSSITNADGISYSYSAVSKAVDFCNSIVPIKYATEPKSYVLMYLGYFIILVGAIGLILIWSERKATPKTTRVLN</sequence>
<organism evidence="2 3">
    <name type="scientific">Deinococcus taklimakanensis</name>
    <dbReference type="NCBI Taxonomy" id="536443"/>
    <lineage>
        <taxon>Bacteria</taxon>
        <taxon>Thermotogati</taxon>
        <taxon>Deinococcota</taxon>
        <taxon>Deinococci</taxon>
        <taxon>Deinococcales</taxon>
        <taxon>Deinococcaceae</taxon>
        <taxon>Deinococcus</taxon>
    </lineage>
</organism>
<keyword evidence="1" id="KW-0812">Transmembrane</keyword>
<keyword evidence="1" id="KW-0472">Membrane</keyword>
<keyword evidence="1" id="KW-1133">Transmembrane helix</keyword>
<keyword evidence="3" id="KW-1185">Reference proteome</keyword>
<comment type="caution">
    <text evidence="2">The sequence shown here is derived from an EMBL/GenBank/DDBJ whole genome shotgun (WGS) entry which is preliminary data.</text>
</comment>